<evidence type="ECO:0000256" key="1">
    <source>
        <dbReference type="SAM" id="MobiDB-lite"/>
    </source>
</evidence>
<name>A0A9Q1FE02_SYNKA</name>
<evidence type="ECO:0000313" key="2">
    <source>
        <dbReference type="EMBL" id="KAJ8356551.1"/>
    </source>
</evidence>
<gene>
    <name evidence="2" type="ORF">SKAU_G00193450</name>
</gene>
<feature type="region of interest" description="Disordered" evidence="1">
    <location>
        <begin position="57"/>
        <end position="105"/>
    </location>
</feature>
<accession>A0A9Q1FE02</accession>
<sequence>MLPTRSVRSWRGIGEKQSRTACRVEQMVREVVGLEAPAKGHKCRKLTPQRFDAHLTGGKANVSVGESGRTGRRQENLMLRSTENQDRGRPSTAGAEQGEGKPRVNDRRISTATLRFQSLLSFTGTPALFPRFLQRLRGLRGCSPPHRWQVTGAIG</sequence>
<dbReference type="Proteomes" id="UP001152622">
    <property type="component" value="Chromosome 6"/>
</dbReference>
<dbReference type="AlphaFoldDB" id="A0A9Q1FE02"/>
<proteinExistence type="predicted"/>
<reference evidence="2" key="1">
    <citation type="journal article" date="2023" name="Science">
        <title>Genome structures resolve the early diversification of teleost fishes.</title>
        <authorList>
            <person name="Parey E."/>
            <person name="Louis A."/>
            <person name="Montfort J."/>
            <person name="Bouchez O."/>
            <person name="Roques C."/>
            <person name="Iampietro C."/>
            <person name="Lluch J."/>
            <person name="Castinel A."/>
            <person name="Donnadieu C."/>
            <person name="Desvignes T."/>
            <person name="Floi Bucao C."/>
            <person name="Jouanno E."/>
            <person name="Wen M."/>
            <person name="Mejri S."/>
            <person name="Dirks R."/>
            <person name="Jansen H."/>
            <person name="Henkel C."/>
            <person name="Chen W.J."/>
            <person name="Zahm M."/>
            <person name="Cabau C."/>
            <person name="Klopp C."/>
            <person name="Thompson A.W."/>
            <person name="Robinson-Rechavi M."/>
            <person name="Braasch I."/>
            <person name="Lecointre G."/>
            <person name="Bobe J."/>
            <person name="Postlethwait J.H."/>
            <person name="Berthelot C."/>
            <person name="Roest Crollius H."/>
            <person name="Guiguen Y."/>
        </authorList>
    </citation>
    <scope>NUCLEOTIDE SEQUENCE</scope>
    <source>
        <strain evidence="2">WJC10195</strain>
    </source>
</reference>
<keyword evidence="3" id="KW-1185">Reference proteome</keyword>
<organism evidence="2 3">
    <name type="scientific">Synaphobranchus kaupii</name>
    <name type="common">Kaup's arrowtooth eel</name>
    <dbReference type="NCBI Taxonomy" id="118154"/>
    <lineage>
        <taxon>Eukaryota</taxon>
        <taxon>Metazoa</taxon>
        <taxon>Chordata</taxon>
        <taxon>Craniata</taxon>
        <taxon>Vertebrata</taxon>
        <taxon>Euteleostomi</taxon>
        <taxon>Actinopterygii</taxon>
        <taxon>Neopterygii</taxon>
        <taxon>Teleostei</taxon>
        <taxon>Anguilliformes</taxon>
        <taxon>Synaphobranchidae</taxon>
        <taxon>Synaphobranchus</taxon>
    </lineage>
</organism>
<comment type="caution">
    <text evidence="2">The sequence shown here is derived from an EMBL/GenBank/DDBJ whole genome shotgun (WGS) entry which is preliminary data.</text>
</comment>
<protein>
    <submittedName>
        <fullName evidence="2">Uncharacterized protein</fullName>
    </submittedName>
</protein>
<dbReference type="EMBL" id="JAINUF010000006">
    <property type="protein sequence ID" value="KAJ8356551.1"/>
    <property type="molecule type" value="Genomic_DNA"/>
</dbReference>
<evidence type="ECO:0000313" key="3">
    <source>
        <dbReference type="Proteomes" id="UP001152622"/>
    </source>
</evidence>